<dbReference type="NCBIfam" id="TIGR02481">
    <property type="entry name" value="hemeryth_dom"/>
    <property type="match status" value="1"/>
</dbReference>
<dbReference type="PROSITE" id="PS00550">
    <property type="entry name" value="HEMERYTHRINS"/>
    <property type="match status" value="1"/>
</dbReference>
<dbReference type="RefSeq" id="WP_176753953.1">
    <property type="nucleotide sequence ID" value="NZ_FMWO01000063.1"/>
</dbReference>
<evidence type="ECO:0000256" key="3">
    <source>
        <dbReference type="ARBA" id="ARBA00022723"/>
    </source>
</evidence>
<evidence type="ECO:0000256" key="4">
    <source>
        <dbReference type="ARBA" id="ARBA00023004"/>
    </source>
</evidence>
<dbReference type="InterPro" id="IPR050669">
    <property type="entry name" value="Hemerythrin"/>
</dbReference>
<dbReference type="CDD" id="cd12107">
    <property type="entry name" value="Hemerythrin"/>
    <property type="match status" value="1"/>
</dbReference>
<dbReference type="SUPFAM" id="SSF47188">
    <property type="entry name" value="Hemerythrin-like"/>
    <property type="match status" value="1"/>
</dbReference>
<dbReference type="EMBL" id="FMWO01000063">
    <property type="protein sequence ID" value="SCZ86415.1"/>
    <property type="molecule type" value="Genomic_DNA"/>
</dbReference>
<dbReference type="PANTHER" id="PTHR37164:SF1">
    <property type="entry name" value="BACTERIOHEMERYTHRIN"/>
    <property type="match status" value="1"/>
</dbReference>
<dbReference type="InterPro" id="IPR035938">
    <property type="entry name" value="Hemerythrin-like_sf"/>
</dbReference>
<dbReference type="PANTHER" id="PTHR37164">
    <property type="entry name" value="BACTERIOHEMERYTHRIN"/>
    <property type="match status" value="1"/>
</dbReference>
<dbReference type="GO" id="GO:0046872">
    <property type="term" value="F:metal ion binding"/>
    <property type="evidence" value="ECO:0007669"/>
    <property type="project" value="UniProtKB-KW"/>
</dbReference>
<evidence type="ECO:0000256" key="1">
    <source>
        <dbReference type="ARBA" id="ARBA00010587"/>
    </source>
</evidence>
<dbReference type="AlphaFoldDB" id="A0A1G5SGU1"/>
<name>A0A1G5SGU1_9PROT</name>
<evidence type="ECO:0000313" key="6">
    <source>
        <dbReference type="Proteomes" id="UP000198729"/>
    </source>
</evidence>
<evidence type="ECO:0008006" key="7">
    <source>
        <dbReference type="Google" id="ProtNLM"/>
    </source>
</evidence>
<comment type="similarity">
    <text evidence="1">Belongs to the hemerythrin family.</text>
</comment>
<dbReference type="GO" id="GO:0006313">
    <property type="term" value="P:DNA transposition"/>
    <property type="evidence" value="ECO:0007669"/>
    <property type="project" value="InterPro"/>
</dbReference>
<keyword evidence="2" id="KW-0813">Transport</keyword>
<keyword evidence="3" id="KW-0479">Metal-binding</keyword>
<dbReference type="InterPro" id="IPR036515">
    <property type="entry name" value="Transposase_17_sf"/>
</dbReference>
<protein>
    <recommendedName>
        <fullName evidence="7">Hemerythrin-like domain-containing protein</fullName>
    </recommendedName>
</protein>
<dbReference type="InterPro" id="IPR016131">
    <property type="entry name" value="Haemerythrin_Fe_BS"/>
</dbReference>
<keyword evidence="4" id="KW-0408">Iron</keyword>
<organism evidence="5 6">
    <name type="scientific">Nitrosomonas mobilis</name>
    <dbReference type="NCBI Taxonomy" id="51642"/>
    <lineage>
        <taxon>Bacteria</taxon>
        <taxon>Pseudomonadati</taxon>
        <taxon>Pseudomonadota</taxon>
        <taxon>Betaproteobacteria</taxon>
        <taxon>Nitrosomonadales</taxon>
        <taxon>Nitrosomonadaceae</taxon>
        <taxon>Nitrosomonas</taxon>
    </lineage>
</organism>
<evidence type="ECO:0000256" key="2">
    <source>
        <dbReference type="ARBA" id="ARBA00022621"/>
    </source>
</evidence>
<dbReference type="SUPFAM" id="SSF143422">
    <property type="entry name" value="Transposase IS200-like"/>
    <property type="match status" value="1"/>
</dbReference>
<accession>A0A1G5SGU1</accession>
<dbReference type="InterPro" id="IPR012827">
    <property type="entry name" value="Hemerythrin_metal-bd"/>
</dbReference>
<dbReference type="Gene3D" id="1.20.120.50">
    <property type="entry name" value="Hemerythrin-like"/>
    <property type="match status" value="1"/>
</dbReference>
<dbReference type="GO" id="GO:0005344">
    <property type="term" value="F:oxygen carrier activity"/>
    <property type="evidence" value="ECO:0007669"/>
    <property type="project" value="UniProtKB-KW"/>
</dbReference>
<keyword evidence="6" id="KW-1185">Reference proteome</keyword>
<sequence>MGCRNEGHTVYQIEYYFVWVTKYRYKLLMYIQWKKSYETGHPLIDAEHRLLVMLFRKLDVAIKTRESETTISPIVQEVKFHFTSEENLMHETNYSGIEGHIALHAQLLMELNNQEKHWNKTRLRNESARFFRRLFSLSHTVLFSHPR</sequence>
<reference evidence="5 6" key="1">
    <citation type="submission" date="2016-10" db="EMBL/GenBank/DDBJ databases">
        <authorList>
            <person name="de Groot N.N."/>
        </authorList>
    </citation>
    <scope>NUCLEOTIDE SEQUENCE [LARGE SCALE GENOMIC DNA]</scope>
    <source>
        <strain evidence="5">1</strain>
    </source>
</reference>
<evidence type="ECO:0000313" key="5">
    <source>
        <dbReference type="EMBL" id="SCZ86415.1"/>
    </source>
</evidence>
<dbReference type="GO" id="GO:0003677">
    <property type="term" value="F:DNA binding"/>
    <property type="evidence" value="ECO:0007669"/>
    <property type="project" value="InterPro"/>
</dbReference>
<dbReference type="Proteomes" id="UP000198729">
    <property type="component" value="Unassembled WGS sequence"/>
</dbReference>
<proteinExistence type="inferred from homology"/>
<dbReference type="GO" id="GO:0004803">
    <property type="term" value="F:transposase activity"/>
    <property type="evidence" value="ECO:0007669"/>
    <property type="project" value="InterPro"/>
</dbReference>
<gene>
    <name evidence="5" type="ORF">NSMM_540018</name>
</gene>
<keyword evidence="2" id="KW-0561">Oxygen transport</keyword>
<dbReference type="STRING" id="51642.NSMM_540018"/>